<gene>
    <name evidence="1" type="ORF">HDK90DRAFT_322758</name>
</gene>
<evidence type="ECO:0008006" key="3">
    <source>
        <dbReference type="Google" id="ProtNLM"/>
    </source>
</evidence>
<reference evidence="1 2" key="1">
    <citation type="submission" date="2024-04" db="EMBL/GenBank/DDBJ databases">
        <title>Phyllosticta paracitricarpa is synonymous to the EU quarantine fungus P. citricarpa based on phylogenomic analyses.</title>
        <authorList>
            <consortium name="Lawrence Berkeley National Laboratory"/>
            <person name="Van Ingen-Buijs V.A."/>
            <person name="Van Westerhoven A.C."/>
            <person name="Haridas S."/>
            <person name="Skiadas P."/>
            <person name="Martin F."/>
            <person name="Groenewald J.Z."/>
            <person name="Crous P.W."/>
            <person name="Seidl M.F."/>
        </authorList>
    </citation>
    <scope>NUCLEOTIDE SEQUENCE [LARGE SCALE GENOMIC DNA]</scope>
    <source>
        <strain evidence="1 2">CBS 123374</strain>
    </source>
</reference>
<comment type="caution">
    <text evidence="1">The sequence shown here is derived from an EMBL/GenBank/DDBJ whole genome shotgun (WGS) entry which is preliminary data.</text>
</comment>
<sequence>MYYRRLCKPAWPLAFSFVAATASVPPPPRSSLSPSPHEKPLSVALAFFFAQFCSSICLSCAWRLEKEGAASLGTAVVGRFFVGMACQRSGVEASEHMFLNKAGRWMMGQSGGGCAFGACCVFVASPDNQLFWSLVG</sequence>
<dbReference type="EMBL" id="JBBWRZ010000008">
    <property type="protein sequence ID" value="KAK8230479.1"/>
    <property type="molecule type" value="Genomic_DNA"/>
</dbReference>
<protein>
    <recommendedName>
        <fullName evidence="3">Secreted protein</fullName>
    </recommendedName>
</protein>
<accession>A0ABR1YIA7</accession>
<dbReference type="Proteomes" id="UP001492380">
    <property type="component" value="Unassembled WGS sequence"/>
</dbReference>
<name>A0ABR1YIA7_9PEZI</name>
<evidence type="ECO:0000313" key="1">
    <source>
        <dbReference type="EMBL" id="KAK8230479.1"/>
    </source>
</evidence>
<proteinExistence type="predicted"/>
<keyword evidence="2" id="KW-1185">Reference proteome</keyword>
<evidence type="ECO:0000313" key="2">
    <source>
        <dbReference type="Proteomes" id="UP001492380"/>
    </source>
</evidence>
<organism evidence="1 2">
    <name type="scientific">Phyllosticta capitalensis</name>
    <dbReference type="NCBI Taxonomy" id="121624"/>
    <lineage>
        <taxon>Eukaryota</taxon>
        <taxon>Fungi</taxon>
        <taxon>Dikarya</taxon>
        <taxon>Ascomycota</taxon>
        <taxon>Pezizomycotina</taxon>
        <taxon>Dothideomycetes</taxon>
        <taxon>Dothideomycetes incertae sedis</taxon>
        <taxon>Botryosphaeriales</taxon>
        <taxon>Phyllostictaceae</taxon>
        <taxon>Phyllosticta</taxon>
    </lineage>
</organism>